<keyword evidence="7" id="KW-0547">Nucleotide-binding</keyword>
<evidence type="ECO:0000256" key="10">
    <source>
        <dbReference type="ARBA" id="ARBA00022842"/>
    </source>
</evidence>
<dbReference type="Proteomes" id="UP000288805">
    <property type="component" value="Unassembled WGS sequence"/>
</dbReference>
<dbReference type="GO" id="GO:0005524">
    <property type="term" value="F:ATP binding"/>
    <property type="evidence" value="ECO:0007669"/>
    <property type="project" value="UniProtKB-KW"/>
</dbReference>
<evidence type="ECO:0000256" key="12">
    <source>
        <dbReference type="ARBA" id="ARBA00022989"/>
    </source>
</evidence>
<dbReference type="GO" id="GO:0016020">
    <property type="term" value="C:membrane"/>
    <property type="evidence" value="ECO:0007669"/>
    <property type="project" value="UniProtKB-SubCell"/>
</dbReference>
<dbReference type="InterPro" id="IPR006068">
    <property type="entry name" value="ATPase_P-typ_cation-transptr_C"/>
</dbReference>
<feature type="domain" description="Cation-transporting P-type ATPase C-terminal" evidence="17">
    <location>
        <begin position="120"/>
        <end position="198"/>
    </location>
</feature>
<dbReference type="InterPro" id="IPR036412">
    <property type="entry name" value="HAD-like_sf"/>
</dbReference>
<dbReference type="AlphaFoldDB" id="A0A438CIG2"/>
<comment type="caution">
    <text evidence="18">The sequence shown here is derived from an EMBL/GenBank/DDBJ whole genome shotgun (WGS) entry which is preliminary data.</text>
</comment>
<evidence type="ECO:0000256" key="13">
    <source>
        <dbReference type="ARBA" id="ARBA00023065"/>
    </source>
</evidence>
<evidence type="ECO:0000256" key="16">
    <source>
        <dbReference type="SAM" id="Phobius"/>
    </source>
</evidence>
<evidence type="ECO:0000313" key="19">
    <source>
        <dbReference type="Proteomes" id="UP000288805"/>
    </source>
</evidence>
<dbReference type="FunFam" id="1.20.1110.10:FF:000039">
    <property type="entry name" value="Calcium-transporting ATPase"/>
    <property type="match status" value="1"/>
</dbReference>
<evidence type="ECO:0000256" key="15">
    <source>
        <dbReference type="ARBA" id="ARBA00048694"/>
    </source>
</evidence>
<evidence type="ECO:0000256" key="8">
    <source>
        <dbReference type="ARBA" id="ARBA00022837"/>
    </source>
</evidence>
<keyword evidence="10" id="KW-0460">Magnesium</keyword>
<evidence type="ECO:0000256" key="14">
    <source>
        <dbReference type="ARBA" id="ARBA00023136"/>
    </source>
</evidence>
<dbReference type="SUPFAM" id="SSF81665">
    <property type="entry name" value="Calcium ATPase, transmembrane domain M"/>
    <property type="match status" value="1"/>
</dbReference>
<dbReference type="InterPro" id="IPR023298">
    <property type="entry name" value="ATPase_P-typ_TM_dom_sf"/>
</dbReference>
<evidence type="ECO:0000256" key="4">
    <source>
        <dbReference type="ARBA" id="ARBA00022568"/>
    </source>
</evidence>
<keyword evidence="3" id="KW-0813">Transport</keyword>
<dbReference type="EC" id="7.2.2.10" evidence="2"/>
<evidence type="ECO:0000256" key="7">
    <source>
        <dbReference type="ARBA" id="ARBA00022741"/>
    </source>
</evidence>
<dbReference type="PANTHER" id="PTHR24093">
    <property type="entry name" value="CATION TRANSPORTING ATPASE"/>
    <property type="match status" value="1"/>
</dbReference>
<feature type="transmembrane region" description="Helical" evidence="16">
    <location>
        <begin position="104"/>
        <end position="129"/>
    </location>
</feature>
<comment type="catalytic activity">
    <reaction evidence="15">
        <text>Ca(2+)(in) + ATP + H2O = Ca(2+)(out) + ADP + phosphate + H(+)</text>
        <dbReference type="Rhea" id="RHEA:18105"/>
        <dbReference type="ChEBI" id="CHEBI:15377"/>
        <dbReference type="ChEBI" id="CHEBI:15378"/>
        <dbReference type="ChEBI" id="CHEBI:29108"/>
        <dbReference type="ChEBI" id="CHEBI:30616"/>
        <dbReference type="ChEBI" id="CHEBI:43474"/>
        <dbReference type="ChEBI" id="CHEBI:456216"/>
        <dbReference type="EC" id="7.2.2.10"/>
    </reaction>
</comment>
<dbReference type="GO" id="GO:0016887">
    <property type="term" value="F:ATP hydrolysis activity"/>
    <property type="evidence" value="ECO:0007669"/>
    <property type="project" value="InterPro"/>
</dbReference>
<gene>
    <name evidence="18" type="primary">ACA12_3</name>
    <name evidence="18" type="ORF">CK203_105282</name>
</gene>
<accession>A0A438CIG2</accession>
<evidence type="ECO:0000256" key="9">
    <source>
        <dbReference type="ARBA" id="ARBA00022840"/>
    </source>
</evidence>
<evidence type="ECO:0000256" key="2">
    <source>
        <dbReference type="ARBA" id="ARBA00012790"/>
    </source>
</evidence>
<evidence type="ECO:0000259" key="17">
    <source>
        <dbReference type="Pfam" id="PF00689"/>
    </source>
</evidence>
<dbReference type="EMBL" id="QGNW01002210">
    <property type="protein sequence ID" value="RVW22998.1"/>
    <property type="molecule type" value="Genomic_DNA"/>
</dbReference>
<protein>
    <recommendedName>
        <fullName evidence="2">P-type Ca(2+) transporter</fullName>
        <ecNumber evidence="2">7.2.2.10</ecNumber>
    </recommendedName>
</protein>
<keyword evidence="14 16" id="KW-0472">Membrane</keyword>
<keyword evidence="5 16" id="KW-0812">Transmembrane</keyword>
<evidence type="ECO:0000256" key="3">
    <source>
        <dbReference type="ARBA" id="ARBA00022448"/>
    </source>
</evidence>
<dbReference type="PRINTS" id="PR00119">
    <property type="entry name" value="CATATPASE"/>
</dbReference>
<keyword evidence="13" id="KW-0406">Ion transport</keyword>
<evidence type="ECO:0000256" key="11">
    <source>
        <dbReference type="ARBA" id="ARBA00022967"/>
    </source>
</evidence>
<organism evidence="18 19">
    <name type="scientific">Vitis vinifera</name>
    <name type="common">Grape</name>
    <dbReference type="NCBI Taxonomy" id="29760"/>
    <lineage>
        <taxon>Eukaryota</taxon>
        <taxon>Viridiplantae</taxon>
        <taxon>Streptophyta</taxon>
        <taxon>Embryophyta</taxon>
        <taxon>Tracheophyta</taxon>
        <taxon>Spermatophyta</taxon>
        <taxon>Magnoliopsida</taxon>
        <taxon>eudicotyledons</taxon>
        <taxon>Gunneridae</taxon>
        <taxon>Pentapetalae</taxon>
        <taxon>rosids</taxon>
        <taxon>Vitales</taxon>
        <taxon>Vitaceae</taxon>
        <taxon>Viteae</taxon>
        <taxon>Vitis</taxon>
    </lineage>
</organism>
<feature type="transmembrane region" description="Helical" evidence="16">
    <location>
        <begin position="210"/>
        <end position="229"/>
    </location>
</feature>
<dbReference type="InterPro" id="IPR023214">
    <property type="entry name" value="HAD_sf"/>
</dbReference>
<dbReference type="GO" id="GO:0005388">
    <property type="term" value="F:P-type calcium transporter activity"/>
    <property type="evidence" value="ECO:0007669"/>
    <property type="project" value="UniProtKB-EC"/>
</dbReference>
<keyword evidence="11" id="KW-1278">Translocase</keyword>
<evidence type="ECO:0000256" key="5">
    <source>
        <dbReference type="ARBA" id="ARBA00022692"/>
    </source>
</evidence>
<dbReference type="Gene3D" id="1.20.1110.10">
    <property type="entry name" value="Calcium-transporting ATPase, transmembrane domain"/>
    <property type="match status" value="2"/>
</dbReference>
<evidence type="ECO:0000256" key="1">
    <source>
        <dbReference type="ARBA" id="ARBA00004141"/>
    </source>
</evidence>
<dbReference type="NCBIfam" id="TIGR01494">
    <property type="entry name" value="ATPase_P-type"/>
    <property type="match status" value="1"/>
</dbReference>
<dbReference type="Pfam" id="PF00689">
    <property type="entry name" value="Cation_ATPase_C"/>
    <property type="match status" value="2"/>
</dbReference>
<dbReference type="SUPFAM" id="SSF56784">
    <property type="entry name" value="HAD-like"/>
    <property type="match status" value="1"/>
</dbReference>
<dbReference type="GO" id="GO:0046872">
    <property type="term" value="F:metal ion binding"/>
    <property type="evidence" value="ECO:0007669"/>
    <property type="project" value="UniProtKB-KW"/>
</dbReference>
<dbReference type="PANTHER" id="PTHR24093:SF434">
    <property type="entry name" value="CALCIUM-TRANSPORTING ATPASE 13, PLASMA MEMBRANE-TYPE-RELATED"/>
    <property type="match status" value="1"/>
</dbReference>
<evidence type="ECO:0000256" key="6">
    <source>
        <dbReference type="ARBA" id="ARBA00022723"/>
    </source>
</evidence>
<keyword evidence="6" id="KW-0479">Metal-binding</keyword>
<keyword evidence="8" id="KW-0106">Calcium</keyword>
<dbReference type="PRINTS" id="PR00120">
    <property type="entry name" value="HATPASE"/>
</dbReference>
<keyword evidence="9" id="KW-0067">ATP-binding</keyword>
<evidence type="ECO:0000313" key="18">
    <source>
        <dbReference type="EMBL" id="RVW22998.1"/>
    </source>
</evidence>
<name>A0A438CIG2_VITVI</name>
<dbReference type="Gene3D" id="3.40.50.1000">
    <property type="entry name" value="HAD superfamily/HAD-like"/>
    <property type="match status" value="1"/>
</dbReference>
<keyword evidence="4" id="KW-0109">Calcium transport</keyword>
<feature type="domain" description="Cation-transporting P-type ATPase C-terminal" evidence="17">
    <location>
        <begin position="201"/>
        <end position="257"/>
    </location>
</feature>
<comment type="subcellular location">
    <subcellularLocation>
        <location evidence="1">Membrane</location>
        <topology evidence="1">Multi-pass membrane protein</topology>
    </subcellularLocation>
</comment>
<reference evidence="18 19" key="1">
    <citation type="journal article" date="2018" name="PLoS Genet.">
        <title>Population sequencing reveals clonal diversity and ancestral inbreeding in the grapevine cultivar Chardonnay.</title>
        <authorList>
            <person name="Roach M.J."/>
            <person name="Johnson D.L."/>
            <person name="Bohlmann J."/>
            <person name="van Vuuren H.J."/>
            <person name="Jones S.J."/>
            <person name="Pretorius I.S."/>
            <person name="Schmidt S.A."/>
            <person name="Borneman A.R."/>
        </authorList>
    </citation>
    <scope>NUCLEOTIDE SEQUENCE [LARGE SCALE GENOMIC DNA]</scope>
    <source>
        <strain evidence="19">cv. Chardonnay</strain>
        <tissue evidence="18">Leaf</tissue>
    </source>
</reference>
<keyword evidence="12 16" id="KW-1133">Transmembrane helix</keyword>
<dbReference type="InterPro" id="IPR001757">
    <property type="entry name" value="P_typ_ATPase"/>
</dbReference>
<feature type="transmembrane region" description="Helical" evidence="16">
    <location>
        <begin position="241"/>
        <end position="265"/>
    </location>
</feature>
<sequence>MEKVDKICVMARSSPFDKLLMVQCLKQKGHVVAVTGDGTNDAPALKEADIGLSMGIQGTEVAKESSDIIILDDNFASVATVLRWGRCVYDNIQKFIQFQLTVNVAALVINFVAAVSAGEVPLTAVQLLWVNLIMDTLGALALATEQPTKELMEKPPMGRKEPLISNVMWRNLLAQALYQIAILLTLQFKGRSIFGLEKKNVFKGLHKNKLFLGIIGITIILQVVMVEFLKKFADTERLDWGQWGACIGIAAASWPSVGLSSAYLFQINHS</sequence>
<proteinExistence type="predicted"/>